<accession>A0AAE3KRJ0</accession>
<proteinExistence type="predicted"/>
<reference evidence="1" key="1">
    <citation type="submission" date="2022-06" db="EMBL/GenBank/DDBJ databases">
        <title>New cyanobacteria of genus Symplocastrum in benthos of Lake Baikal.</title>
        <authorList>
            <person name="Sorokovikova E."/>
            <person name="Tikhonova I."/>
            <person name="Krasnopeev A."/>
            <person name="Evseev P."/>
            <person name="Gladkikh A."/>
            <person name="Belykh O."/>
        </authorList>
    </citation>
    <scope>NUCLEOTIDE SEQUENCE</scope>
    <source>
        <strain evidence="1">BBK-W-15</strain>
    </source>
</reference>
<dbReference type="AlphaFoldDB" id="A0AAE3KRJ0"/>
<gene>
    <name evidence="1" type="ORF">NJ959_08310</name>
</gene>
<dbReference type="RefSeq" id="WP_254011274.1">
    <property type="nucleotide sequence ID" value="NZ_JAMZMM010000057.1"/>
</dbReference>
<dbReference type="Proteomes" id="UP001204953">
    <property type="component" value="Unassembled WGS sequence"/>
</dbReference>
<evidence type="ECO:0000313" key="2">
    <source>
        <dbReference type="Proteomes" id="UP001204953"/>
    </source>
</evidence>
<keyword evidence="2" id="KW-1185">Reference proteome</keyword>
<organism evidence="1 2">
    <name type="scientific">Limnofasciculus baicalensis BBK-W-15</name>
    <dbReference type="NCBI Taxonomy" id="2699891"/>
    <lineage>
        <taxon>Bacteria</taxon>
        <taxon>Bacillati</taxon>
        <taxon>Cyanobacteriota</taxon>
        <taxon>Cyanophyceae</taxon>
        <taxon>Coleofasciculales</taxon>
        <taxon>Coleofasciculaceae</taxon>
        <taxon>Limnofasciculus</taxon>
        <taxon>Limnofasciculus baicalensis</taxon>
    </lineage>
</organism>
<protein>
    <submittedName>
        <fullName evidence="1">Uncharacterized protein</fullName>
    </submittedName>
</protein>
<dbReference type="EMBL" id="JAMZMM010000057">
    <property type="protein sequence ID" value="MCP2728477.1"/>
    <property type="molecule type" value="Genomic_DNA"/>
</dbReference>
<sequence length="109" mass="12409">MKGNPQDEVIGVSQRGAIVDANSQPFVMTTEGFTPLDKGSKYILFLKEIDASEFPNMAGLYSIISVNQGKFNLDKSDKQEEMYETKDLQYKNLKEQIRSKYKKDFDSTP</sequence>
<comment type="caution">
    <text evidence="1">The sequence shown here is derived from an EMBL/GenBank/DDBJ whole genome shotgun (WGS) entry which is preliminary data.</text>
</comment>
<name>A0AAE3KRJ0_9CYAN</name>
<evidence type="ECO:0000313" key="1">
    <source>
        <dbReference type="EMBL" id="MCP2728477.1"/>
    </source>
</evidence>